<comment type="catalytic activity">
    <reaction evidence="9">
        <text>guanosine(10) in tRNA + S-adenosyl-L-methionine = N(2)-methylguanosine(10) in tRNA + S-adenosyl-L-homocysteine + H(+)</text>
        <dbReference type="Rhea" id="RHEA:43128"/>
        <dbReference type="Rhea" id="RHEA-COMP:10355"/>
        <dbReference type="Rhea" id="RHEA-COMP:10357"/>
        <dbReference type="ChEBI" id="CHEBI:15378"/>
        <dbReference type="ChEBI" id="CHEBI:57856"/>
        <dbReference type="ChEBI" id="CHEBI:59789"/>
        <dbReference type="ChEBI" id="CHEBI:74269"/>
        <dbReference type="ChEBI" id="CHEBI:74481"/>
        <dbReference type="EC" id="2.1.1.214"/>
    </reaction>
    <physiologicalReaction direction="left-to-right" evidence="9">
        <dbReference type="Rhea" id="RHEA:43129"/>
    </physiologicalReaction>
</comment>
<dbReference type="HOGENOM" id="CLU_029646_0_0_1"/>
<evidence type="ECO:0000256" key="14">
    <source>
        <dbReference type="ARBA" id="ARBA00075308"/>
    </source>
</evidence>
<keyword evidence="5 15" id="KW-0808">Transferase</keyword>
<protein>
    <recommendedName>
        <fullName evidence="13">tRNA (guanine(10)-N(2))-methyltransferase TRMT11</fullName>
        <ecNumber evidence="12">2.1.1.214</ecNumber>
    </recommendedName>
    <alternativeName>
        <fullName evidence="14">tRNA methyltransferase 11 homolog</fullName>
    </alternativeName>
</protein>
<accession>F6X1E1</accession>
<evidence type="ECO:0000256" key="5">
    <source>
        <dbReference type="ARBA" id="ARBA00022679"/>
    </source>
</evidence>
<dbReference type="InParanoid" id="F6X1E1"/>
<dbReference type="Gene3D" id="3.40.50.150">
    <property type="entry name" value="Vaccinia Virus protein VP39"/>
    <property type="match status" value="1"/>
</dbReference>
<dbReference type="PANTHER" id="PTHR13370">
    <property type="entry name" value="RNA METHYLASE-RELATED"/>
    <property type="match status" value="1"/>
</dbReference>
<dbReference type="GeneTree" id="ENSGT00390000018131"/>
<dbReference type="EMBL" id="EAAA01000609">
    <property type="status" value="NOT_ANNOTATED_CDS"/>
    <property type="molecule type" value="Genomic_DNA"/>
</dbReference>
<dbReference type="PROSITE" id="PS00092">
    <property type="entry name" value="N6_MTASE"/>
    <property type="match status" value="1"/>
</dbReference>
<dbReference type="STRING" id="7719.ENSCINP00000029438"/>
<evidence type="ECO:0000256" key="7">
    <source>
        <dbReference type="ARBA" id="ARBA00022694"/>
    </source>
</evidence>
<dbReference type="SUPFAM" id="SSF53335">
    <property type="entry name" value="S-adenosyl-L-methionine-dependent methyltransferases"/>
    <property type="match status" value="1"/>
</dbReference>
<evidence type="ECO:0000256" key="15">
    <source>
        <dbReference type="PROSITE-ProRule" id="PRU00959"/>
    </source>
</evidence>
<dbReference type="InterPro" id="IPR059073">
    <property type="entry name" value="TRMT11_N"/>
</dbReference>
<evidence type="ECO:0000256" key="6">
    <source>
        <dbReference type="ARBA" id="ARBA00022691"/>
    </source>
</evidence>
<evidence type="ECO:0000256" key="2">
    <source>
        <dbReference type="ARBA" id="ARBA00022490"/>
    </source>
</evidence>
<dbReference type="AlphaFoldDB" id="F6X1E1"/>
<keyword evidence="4 15" id="KW-0489">Methyltransferase</keyword>
<evidence type="ECO:0000259" key="16">
    <source>
        <dbReference type="Pfam" id="PF01170"/>
    </source>
</evidence>
<dbReference type="InterPro" id="IPR000241">
    <property type="entry name" value="RlmKL-like_Mtase"/>
</dbReference>
<dbReference type="InterPro" id="IPR016691">
    <property type="entry name" value="TRMT11"/>
</dbReference>
<dbReference type="PIRSF" id="PIRSF017259">
    <property type="entry name" value="tRNA_mtfrase_TRM11"/>
    <property type="match status" value="1"/>
</dbReference>
<evidence type="ECO:0000256" key="8">
    <source>
        <dbReference type="ARBA" id="ARBA00022884"/>
    </source>
</evidence>
<dbReference type="PRINTS" id="PR00507">
    <property type="entry name" value="N12N6MTFRASE"/>
</dbReference>
<evidence type="ECO:0000256" key="4">
    <source>
        <dbReference type="ARBA" id="ARBA00022603"/>
    </source>
</evidence>
<dbReference type="GO" id="GO:0008033">
    <property type="term" value="P:tRNA processing"/>
    <property type="evidence" value="ECO:0007669"/>
    <property type="project" value="UniProtKB-UniRule"/>
</dbReference>
<organism evidence="18 19">
    <name type="scientific">Ciona intestinalis</name>
    <name type="common">Transparent sea squirt</name>
    <name type="synonym">Ascidia intestinalis</name>
    <dbReference type="NCBI Taxonomy" id="7719"/>
    <lineage>
        <taxon>Eukaryota</taxon>
        <taxon>Metazoa</taxon>
        <taxon>Chordata</taxon>
        <taxon>Tunicata</taxon>
        <taxon>Ascidiacea</taxon>
        <taxon>Phlebobranchia</taxon>
        <taxon>Cionidae</taxon>
        <taxon>Ciona</taxon>
    </lineage>
</organism>
<dbReference type="GO" id="GO:0032259">
    <property type="term" value="P:methylation"/>
    <property type="evidence" value="ECO:0007669"/>
    <property type="project" value="UniProtKB-UniRule"/>
</dbReference>
<reference evidence="18" key="4">
    <citation type="submission" date="2025-09" db="UniProtKB">
        <authorList>
            <consortium name="Ensembl"/>
        </authorList>
    </citation>
    <scope>IDENTIFICATION</scope>
</reference>
<dbReference type="InterPro" id="IPR029063">
    <property type="entry name" value="SAM-dependent_MTases_sf"/>
</dbReference>
<dbReference type="FunCoup" id="F6X1E1">
    <property type="interactions" value="78"/>
</dbReference>
<dbReference type="PANTHER" id="PTHR13370:SF3">
    <property type="entry name" value="TRNA (GUANINE(10)-N2)-METHYLTRANSFERASE HOMOLOG"/>
    <property type="match status" value="1"/>
</dbReference>
<dbReference type="GO" id="GO:0005737">
    <property type="term" value="C:cytoplasm"/>
    <property type="evidence" value="ECO:0000318"/>
    <property type="project" value="GO_Central"/>
</dbReference>
<dbReference type="PROSITE" id="PS51627">
    <property type="entry name" value="SAM_MT_TRM11"/>
    <property type="match status" value="1"/>
</dbReference>
<evidence type="ECO:0000256" key="9">
    <source>
        <dbReference type="ARBA" id="ARBA00050985"/>
    </source>
</evidence>
<dbReference type="GO" id="GO:0043527">
    <property type="term" value="C:tRNA methyltransferase complex"/>
    <property type="evidence" value="ECO:0007669"/>
    <property type="project" value="UniProtKB-ARBA"/>
</dbReference>
<dbReference type="GO" id="GO:0008168">
    <property type="term" value="F:methyltransferase activity"/>
    <property type="evidence" value="ECO:0000318"/>
    <property type="project" value="GO_Central"/>
</dbReference>
<keyword evidence="19" id="KW-1185">Reference proteome</keyword>
<reference evidence="18" key="2">
    <citation type="journal article" date="2008" name="Genome Biol.">
        <title>Improved genome assembly and evidence-based global gene model set for the chordate Ciona intestinalis: new insight into intron and operon populations.</title>
        <authorList>
            <person name="Satou Y."/>
            <person name="Mineta K."/>
            <person name="Ogasawara M."/>
            <person name="Sasakura Y."/>
            <person name="Shoguchi E."/>
            <person name="Ueno K."/>
            <person name="Yamada L."/>
            <person name="Matsumoto J."/>
            <person name="Wasserscheid J."/>
            <person name="Dewar K."/>
            <person name="Wiley G.B."/>
            <person name="Macmil S.L."/>
            <person name="Roe B.A."/>
            <person name="Zeller R.W."/>
            <person name="Hastings K.E."/>
            <person name="Lemaire P."/>
            <person name="Lindquist E."/>
            <person name="Endo T."/>
            <person name="Hotta K."/>
            <person name="Inaba K."/>
        </authorList>
    </citation>
    <scope>NUCLEOTIDE SEQUENCE [LARGE SCALE GENOMIC DNA]</scope>
    <source>
        <strain evidence="18">wild type</strain>
    </source>
</reference>
<comment type="subcellular location">
    <subcellularLocation>
        <location evidence="1">Cytoplasm</location>
    </subcellularLocation>
</comment>
<evidence type="ECO:0000256" key="11">
    <source>
        <dbReference type="ARBA" id="ARBA00065434"/>
    </source>
</evidence>
<comment type="similarity">
    <text evidence="15">Belongs to the class I-like SAM-binding methyltransferase superfamily. TRM11 methyltransferase family.</text>
</comment>
<reference evidence="19" key="1">
    <citation type="journal article" date="2002" name="Science">
        <title>The draft genome of Ciona intestinalis: insights into chordate and vertebrate origins.</title>
        <authorList>
            <person name="Dehal P."/>
            <person name="Satou Y."/>
            <person name="Campbell R.K."/>
            <person name="Chapman J."/>
            <person name="Degnan B."/>
            <person name="De Tomaso A."/>
            <person name="Davidson B."/>
            <person name="Di Gregorio A."/>
            <person name="Gelpke M."/>
            <person name="Goodstein D.M."/>
            <person name="Harafuji N."/>
            <person name="Hastings K.E."/>
            <person name="Ho I."/>
            <person name="Hotta K."/>
            <person name="Huang W."/>
            <person name="Kawashima T."/>
            <person name="Lemaire P."/>
            <person name="Martinez D."/>
            <person name="Meinertzhagen I.A."/>
            <person name="Necula S."/>
            <person name="Nonaka M."/>
            <person name="Putnam N."/>
            <person name="Rash S."/>
            <person name="Saiga H."/>
            <person name="Satake M."/>
            <person name="Terry A."/>
            <person name="Yamada L."/>
            <person name="Wang H.G."/>
            <person name="Awazu S."/>
            <person name="Azumi K."/>
            <person name="Boore J."/>
            <person name="Branno M."/>
            <person name="Chin-Bow S."/>
            <person name="DeSantis R."/>
            <person name="Doyle S."/>
            <person name="Francino P."/>
            <person name="Keys D.N."/>
            <person name="Haga S."/>
            <person name="Hayashi H."/>
            <person name="Hino K."/>
            <person name="Imai K.S."/>
            <person name="Inaba K."/>
            <person name="Kano S."/>
            <person name="Kobayashi K."/>
            <person name="Kobayashi M."/>
            <person name="Lee B.I."/>
            <person name="Makabe K.W."/>
            <person name="Manohar C."/>
            <person name="Matassi G."/>
            <person name="Medina M."/>
            <person name="Mochizuki Y."/>
            <person name="Mount S."/>
            <person name="Morishita T."/>
            <person name="Miura S."/>
            <person name="Nakayama A."/>
            <person name="Nishizaka S."/>
            <person name="Nomoto H."/>
            <person name="Ohta F."/>
            <person name="Oishi K."/>
            <person name="Rigoutsos I."/>
            <person name="Sano M."/>
            <person name="Sasaki A."/>
            <person name="Sasakura Y."/>
            <person name="Shoguchi E."/>
            <person name="Shin-i T."/>
            <person name="Spagnuolo A."/>
            <person name="Stainier D."/>
            <person name="Suzuki M.M."/>
            <person name="Tassy O."/>
            <person name="Takatori N."/>
            <person name="Tokuoka M."/>
            <person name="Yagi K."/>
            <person name="Yoshizaki F."/>
            <person name="Wada S."/>
            <person name="Zhang C."/>
            <person name="Hyatt P.D."/>
            <person name="Larimer F."/>
            <person name="Detter C."/>
            <person name="Doggett N."/>
            <person name="Glavina T."/>
            <person name="Hawkins T."/>
            <person name="Richardson P."/>
            <person name="Lucas S."/>
            <person name="Kohara Y."/>
            <person name="Levine M."/>
            <person name="Satoh N."/>
            <person name="Rokhsar D.S."/>
        </authorList>
    </citation>
    <scope>NUCLEOTIDE SEQUENCE [LARGE SCALE GENOMIC DNA]</scope>
</reference>
<keyword evidence="7 15" id="KW-0819">tRNA processing</keyword>
<sequence>QCLDGFKCKYLILLAQDKLLAHISELESVAQTFGFKLNIKQKAKISPTTGKTDFTKWIILQEIAEENVLKLMSRSVCAMSAFELWGSGSDFSLLKQSILEYPLEQKRDCFKETQSFAIRVKGIGKKMSSEIQRERIDLLEDVLPFQGKVDLVNPSGEFYLVEDYSNRVQGQPPKEPDAILFGRLLCNGQRSLIERYSLKKRKFIGNTSMDVMLSILMTNLGGINKNSVVCDPFVGTGSLLIPAAHFGGYVIGGDINYNIIHARGRSSRKGAGWRQKDETIRHTLMEYGLRSQYLDVLLCDAACHAWNTNGKELFDAIITDPPYGIREACQKVGSKKQNPVVPELEPGLTHFPEQTEYHLEDVFKDLLNFAAQSLVAGGRLVYWLPVYRADYSPKVIPTHSLLKLMYNHEQILNSHSSRRLIVMEKLTKENVTETAQAVISSSVFSGHNSFRDKYFS</sequence>
<dbReference type="InterPro" id="IPR002052">
    <property type="entry name" value="DNA_methylase_N6_adenine_CS"/>
</dbReference>
<dbReference type="Pfam" id="PF25904">
    <property type="entry name" value="Tmrp11_N"/>
    <property type="match status" value="1"/>
</dbReference>
<reference evidence="18" key="3">
    <citation type="submission" date="2025-08" db="UniProtKB">
        <authorList>
            <consortium name="Ensembl"/>
        </authorList>
    </citation>
    <scope>IDENTIFICATION</scope>
</reference>
<feature type="domain" description="tRNA (guanine(10)-N(2))-methyltransferase TRMT11 N-terminal" evidence="17">
    <location>
        <begin position="9"/>
        <end position="190"/>
    </location>
</feature>
<evidence type="ECO:0000313" key="18">
    <source>
        <dbReference type="Ensembl" id="ENSCINP00000029438.2"/>
    </source>
</evidence>
<proteinExistence type="inferred from homology"/>
<name>F6X1E1_CIOIN</name>
<dbReference type="GO" id="GO:0160102">
    <property type="term" value="F:tRNA (guanine(10)-N2)-methyltransferase activity"/>
    <property type="evidence" value="ECO:0007669"/>
    <property type="project" value="UniProtKB-EC"/>
</dbReference>
<evidence type="ECO:0000313" key="19">
    <source>
        <dbReference type="Proteomes" id="UP000008144"/>
    </source>
</evidence>
<evidence type="ECO:0000256" key="1">
    <source>
        <dbReference type="ARBA" id="ARBA00004496"/>
    </source>
</evidence>
<keyword evidence="8 15" id="KW-0694">RNA-binding</keyword>
<keyword evidence="2" id="KW-0963">Cytoplasm</keyword>
<dbReference type="EC" id="2.1.1.214" evidence="12"/>
<evidence type="ECO:0000259" key="17">
    <source>
        <dbReference type="Pfam" id="PF25904"/>
    </source>
</evidence>
<evidence type="ECO:0000256" key="13">
    <source>
        <dbReference type="ARBA" id="ARBA00067484"/>
    </source>
</evidence>
<comment type="subunit">
    <text evidence="11">Part of the heterodimeric TRMT11-TRM112 methyltransferase complex; this complex forms an active tRNA methyltransferase, where TRMT112 acts as an activator of the catalytic subunit TRMT11.</text>
</comment>
<evidence type="ECO:0000256" key="10">
    <source>
        <dbReference type="ARBA" id="ARBA00056270"/>
    </source>
</evidence>
<keyword evidence="3 15" id="KW-0820">tRNA-binding</keyword>
<dbReference type="Ensembl" id="ENSCINT00000029684.2">
    <property type="protein sequence ID" value="ENSCINP00000029438.2"/>
    <property type="gene ID" value="ENSCING00000017363.2"/>
</dbReference>
<evidence type="ECO:0000256" key="12">
    <source>
        <dbReference type="ARBA" id="ARBA00066937"/>
    </source>
</evidence>
<dbReference type="Pfam" id="PF01170">
    <property type="entry name" value="UPF0020"/>
    <property type="match status" value="1"/>
</dbReference>
<dbReference type="OMA" id="AFNKWSR"/>
<keyword evidence="6 15" id="KW-0949">S-adenosyl-L-methionine</keyword>
<comment type="function">
    <text evidence="10">Catalytic subunit of the TRMT11-TRM112 methyltransferase complex, that specifically mediates the S-adenosyl-L-methionine-dependent N(2)-methylation of guanosine nucleotide at position 10 (m2G10) in tRNAs. This is one of the major tRNA (guanine-N(2))-methyltransferases.</text>
</comment>
<evidence type="ECO:0000256" key="3">
    <source>
        <dbReference type="ARBA" id="ARBA00022555"/>
    </source>
</evidence>
<dbReference type="Proteomes" id="UP000008144">
    <property type="component" value="Chromosome 10"/>
</dbReference>
<feature type="domain" description="Ribosomal RNA large subunit methyltransferase K/L-like methyltransferase" evidence="16">
    <location>
        <begin position="200"/>
        <end position="326"/>
    </location>
</feature>
<dbReference type="GO" id="GO:0000049">
    <property type="term" value="F:tRNA binding"/>
    <property type="evidence" value="ECO:0007669"/>
    <property type="project" value="UniProtKB-UniRule"/>
</dbReference>